<comment type="caution">
    <text evidence="2">The sequence shown here is derived from an EMBL/GenBank/DDBJ whole genome shotgun (WGS) entry which is preliminary data.</text>
</comment>
<feature type="region of interest" description="Disordered" evidence="1">
    <location>
        <begin position="69"/>
        <end position="88"/>
    </location>
</feature>
<organism evidence="2 3">
    <name type="scientific">Steinernema hermaphroditum</name>
    <dbReference type="NCBI Taxonomy" id="289476"/>
    <lineage>
        <taxon>Eukaryota</taxon>
        <taxon>Metazoa</taxon>
        <taxon>Ecdysozoa</taxon>
        <taxon>Nematoda</taxon>
        <taxon>Chromadorea</taxon>
        <taxon>Rhabditida</taxon>
        <taxon>Tylenchina</taxon>
        <taxon>Panagrolaimomorpha</taxon>
        <taxon>Strongyloidoidea</taxon>
        <taxon>Steinernematidae</taxon>
        <taxon>Steinernema</taxon>
    </lineage>
</organism>
<dbReference type="Proteomes" id="UP001175271">
    <property type="component" value="Unassembled WGS sequence"/>
</dbReference>
<dbReference type="EMBL" id="JAUCMV010000001">
    <property type="protein sequence ID" value="KAK0422625.1"/>
    <property type="molecule type" value="Genomic_DNA"/>
</dbReference>
<evidence type="ECO:0000256" key="1">
    <source>
        <dbReference type="SAM" id="MobiDB-lite"/>
    </source>
</evidence>
<accession>A0AA39IFC6</accession>
<protein>
    <submittedName>
        <fullName evidence="2">Uncharacterized protein</fullName>
    </submittedName>
</protein>
<evidence type="ECO:0000313" key="3">
    <source>
        <dbReference type="Proteomes" id="UP001175271"/>
    </source>
</evidence>
<evidence type="ECO:0000313" key="2">
    <source>
        <dbReference type="EMBL" id="KAK0422625.1"/>
    </source>
</evidence>
<sequence>MTARPKTCGTELGSEMMVRRADPSKLHDWMTSTERALGQTIDSVTIFLKSEPSVAADAMKALELQSEAKRRPTPEWTTKARGSLKTFL</sequence>
<keyword evidence="3" id="KW-1185">Reference proteome</keyword>
<gene>
    <name evidence="2" type="ORF">QR680_007681</name>
</gene>
<name>A0AA39IFC6_9BILA</name>
<reference evidence="2" key="1">
    <citation type="submission" date="2023-06" db="EMBL/GenBank/DDBJ databases">
        <title>Genomic analysis of the entomopathogenic nematode Steinernema hermaphroditum.</title>
        <authorList>
            <person name="Schwarz E.M."/>
            <person name="Heppert J.K."/>
            <person name="Baniya A."/>
            <person name="Schwartz H.T."/>
            <person name="Tan C.-H."/>
            <person name="Antoshechkin I."/>
            <person name="Sternberg P.W."/>
            <person name="Goodrich-Blair H."/>
            <person name="Dillman A.R."/>
        </authorList>
    </citation>
    <scope>NUCLEOTIDE SEQUENCE</scope>
    <source>
        <strain evidence="2">PS9179</strain>
        <tissue evidence="2">Whole animal</tissue>
    </source>
</reference>
<proteinExistence type="predicted"/>
<dbReference type="AlphaFoldDB" id="A0AA39IFC6"/>